<accession>A0A7L6ATT7</accession>
<evidence type="ECO:0000313" key="2">
    <source>
        <dbReference type="Proteomes" id="UP000510621"/>
    </source>
</evidence>
<sequence length="83" mass="9588">MSLKIIGLLGVLLLNHRRAHITEQDVILMLEQVKAMGFRVSGRLENDFMTRLHNPSSHWHSPIPSSRITLPDYQWQKEPDLCA</sequence>
<keyword evidence="2" id="KW-1185">Reference proteome</keyword>
<dbReference type="AlphaFoldDB" id="A0A7L6ATT7"/>
<protein>
    <submittedName>
        <fullName evidence="1">Uncharacterized protein</fullName>
    </submittedName>
</protein>
<dbReference type="Proteomes" id="UP000510621">
    <property type="component" value="Chromosome"/>
</dbReference>
<organism evidence="1 2">
    <name type="scientific">Candidatus Thiothrix singaporensis</name>
    <dbReference type="NCBI Taxonomy" id="2799669"/>
    <lineage>
        <taxon>Bacteria</taxon>
        <taxon>Pseudomonadati</taxon>
        <taxon>Pseudomonadota</taxon>
        <taxon>Gammaproteobacteria</taxon>
        <taxon>Thiotrichales</taxon>
        <taxon>Thiotrichaceae</taxon>
        <taxon>Thiothrix</taxon>
    </lineage>
</organism>
<gene>
    <name evidence="1" type="ORF">HZT40_14060</name>
</gene>
<reference evidence="1" key="1">
    <citation type="submission" date="2020-06" db="EMBL/GenBank/DDBJ databases">
        <title>Analysis procedures for assessing recovery of high quality, complete, closed genomes from Nanopore long read metagenome sequencing.</title>
        <authorList>
            <person name="Bessarab I."/>
            <person name="Arumugam K."/>
            <person name="Haryono M."/>
            <person name="Liu X."/>
            <person name="Roy S."/>
            <person name="Zuniga-Montanez R.E."/>
            <person name="Qiu G."/>
            <person name="Drautz-Moses D.I."/>
            <person name="Law Y.Y."/>
            <person name="Wuertz S."/>
            <person name="Lauro F.M."/>
            <person name="Huson D.H."/>
            <person name="Williams R.B."/>
        </authorList>
    </citation>
    <scope>NUCLEOTIDE SEQUENCE [LARGE SCALE GENOMIC DNA]</scope>
    <source>
        <strain evidence="1">SSD2</strain>
    </source>
</reference>
<dbReference type="KEGG" id="this:HZT40_14060"/>
<proteinExistence type="predicted"/>
<dbReference type="EMBL" id="CP059265">
    <property type="protein sequence ID" value="QLQ32520.1"/>
    <property type="molecule type" value="Genomic_DNA"/>
</dbReference>
<evidence type="ECO:0000313" key="1">
    <source>
        <dbReference type="EMBL" id="QLQ32520.1"/>
    </source>
</evidence>
<name>A0A7L6ATT7_9GAMM</name>